<organism evidence="1">
    <name type="scientific">Anguilla anguilla</name>
    <name type="common">European freshwater eel</name>
    <name type="synonym">Muraena anguilla</name>
    <dbReference type="NCBI Taxonomy" id="7936"/>
    <lineage>
        <taxon>Eukaryota</taxon>
        <taxon>Metazoa</taxon>
        <taxon>Chordata</taxon>
        <taxon>Craniata</taxon>
        <taxon>Vertebrata</taxon>
        <taxon>Euteleostomi</taxon>
        <taxon>Actinopterygii</taxon>
        <taxon>Neopterygii</taxon>
        <taxon>Teleostei</taxon>
        <taxon>Anguilliformes</taxon>
        <taxon>Anguillidae</taxon>
        <taxon>Anguilla</taxon>
    </lineage>
</organism>
<protein>
    <submittedName>
        <fullName evidence="1">Uncharacterized protein</fullName>
    </submittedName>
</protein>
<evidence type="ECO:0000313" key="1">
    <source>
        <dbReference type="EMBL" id="JAH92913.1"/>
    </source>
</evidence>
<sequence>MFFFRLALNLSRRLDGLQVSLNFIELLFDLRSFCALRISSLLFESHLQAVQIHFFYNACQCVLAAVQRIATAPQNLH</sequence>
<name>A0A0E9WTW1_ANGAN</name>
<dbReference type="AlphaFoldDB" id="A0A0E9WTW1"/>
<accession>A0A0E9WTW1</accession>
<dbReference type="EMBL" id="GBXM01015664">
    <property type="protein sequence ID" value="JAH92913.1"/>
    <property type="molecule type" value="Transcribed_RNA"/>
</dbReference>
<proteinExistence type="predicted"/>
<reference evidence="1" key="1">
    <citation type="submission" date="2014-11" db="EMBL/GenBank/DDBJ databases">
        <authorList>
            <person name="Amaro Gonzalez C."/>
        </authorList>
    </citation>
    <scope>NUCLEOTIDE SEQUENCE</scope>
</reference>
<reference evidence="1" key="2">
    <citation type="journal article" date="2015" name="Fish Shellfish Immunol.">
        <title>Early steps in the European eel (Anguilla anguilla)-Vibrio vulnificus interaction in the gills: Role of the RtxA13 toxin.</title>
        <authorList>
            <person name="Callol A."/>
            <person name="Pajuelo D."/>
            <person name="Ebbesson L."/>
            <person name="Teles M."/>
            <person name="MacKenzie S."/>
            <person name="Amaro C."/>
        </authorList>
    </citation>
    <scope>NUCLEOTIDE SEQUENCE</scope>
</reference>